<feature type="coiled-coil region" evidence="1">
    <location>
        <begin position="119"/>
        <end position="198"/>
    </location>
</feature>
<protein>
    <submittedName>
        <fullName evidence="3">Uncharacterized protein</fullName>
    </submittedName>
</protein>
<evidence type="ECO:0000313" key="4">
    <source>
        <dbReference type="Proteomes" id="UP001153555"/>
    </source>
</evidence>
<feature type="region of interest" description="Disordered" evidence="2">
    <location>
        <begin position="48"/>
        <end position="84"/>
    </location>
</feature>
<name>A0A9N7NCP3_STRHE</name>
<sequence>MSTNIAGTSPNLYITCNISRACDKIHVLHSRNCLKDIVQAQPHLFSKFSRDDRNTRRPKQLSSKFRAMASSPSSSPSPSSPSNRSPSILKKWLLGVLLSVILPAAGHKGGFLLGLKVKIDQAMETVENVTEVVEDIAEEAEKIAEEVEEKLPDDSKLKETLDSFEDLTRMAAKEAKRAQEIVHQVKEVEEEIEEALIKAHKDQPPK</sequence>
<reference evidence="3" key="1">
    <citation type="submission" date="2019-12" db="EMBL/GenBank/DDBJ databases">
        <authorList>
            <person name="Scholes J."/>
        </authorList>
    </citation>
    <scope>NUCLEOTIDE SEQUENCE</scope>
</reference>
<keyword evidence="1" id="KW-0175">Coiled coil</keyword>
<dbReference type="EMBL" id="CACSLK010027833">
    <property type="protein sequence ID" value="CAA0831819.1"/>
    <property type="molecule type" value="Genomic_DNA"/>
</dbReference>
<dbReference type="PANTHER" id="PTHR33735">
    <property type="entry name" value="EXPRESSED PROTEIN"/>
    <property type="match status" value="1"/>
</dbReference>
<dbReference type="AlphaFoldDB" id="A0A9N7NCP3"/>
<proteinExistence type="predicted"/>
<dbReference type="OrthoDB" id="1927611at2759"/>
<keyword evidence="4" id="KW-1185">Reference proteome</keyword>
<dbReference type="PANTHER" id="PTHR33735:SF23">
    <property type="entry name" value="PTERIN-BINDING DOMAIN-CONTAINING PROTEIN"/>
    <property type="match status" value="1"/>
</dbReference>
<evidence type="ECO:0000256" key="2">
    <source>
        <dbReference type="SAM" id="MobiDB-lite"/>
    </source>
</evidence>
<dbReference type="Proteomes" id="UP001153555">
    <property type="component" value="Unassembled WGS sequence"/>
</dbReference>
<evidence type="ECO:0000256" key="1">
    <source>
        <dbReference type="SAM" id="Coils"/>
    </source>
</evidence>
<comment type="caution">
    <text evidence="3">The sequence shown here is derived from an EMBL/GenBank/DDBJ whole genome shotgun (WGS) entry which is preliminary data.</text>
</comment>
<organism evidence="3 4">
    <name type="scientific">Striga hermonthica</name>
    <name type="common">Purple witchweed</name>
    <name type="synonym">Buchnera hermonthica</name>
    <dbReference type="NCBI Taxonomy" id="68872"/>
    <lineage>
        <taxon>Eukaryota</taxon>
        <taxon>Viridiplantae</taxon>
        <taxon>Streptophyta</taxon>
        <taxon>Embryophyta</taxon>
        <taxon>Tracheophyta</taxon>
        <taxon>Spermatophyta</taxon>
        <taxon>Magnoliopsida</taxon>
        <taxon>eudicotyledons</taxon>
        <taxon>Gunneridae</taxon>
        <taxon>Pentapetalae</taxon>
        <taxon>asterids</taxon>
        <taxon>lamiids</taxon>
        <taxon>Lamiales</taxon>
        <taxon>Orobanchaceae</taxon>
        <taxon>Buchnereae</taxon>
        <taxon>Striga</taxon>
    </lineage>
</organism>
<evidence type="ECO:0000313" key="3">
    <source>
        <dbReference type="EMBL" id="CAA0831819.1"/>
    </source>
</evidence>
<gene>
    <name evidence="3" type="ORF">SHERM_27131</name>
</gene>
<accession>A0A9N7NCP3</accession>
<feature type="compositionally biased region" description="Low complexity" evidence="2">
    <location>
        <begin position="70"/>
        <end position="84"/>
    </location>
</feature>